<dbReference type="EMBL" id="BK015689">
    <property type="protein sequence ID" value="DAE20150.1"/>
    <property type="molecule type" value="Genomic_DNA"/>
</dbReference>
<name>A0A8S5QLL2_9CAUD</name>
<evidence type="ECO:0000313" key="1">
    <source>
        <dbReference type="EMBL" id="DAE20150.1"/>
    </source>
</evidence>
<reference evidence="1" key="1">
    <citation type="journal article" date="2021" name="Proc. Natl. Acad. Sci. U.S.A.">
        <title>A Catalog of Tens of Thousands of Viruses from Human Metagenomes Reveals Hidden Associations with Chronic Diseases.</title>
        <authorList>
            <person name="Tisza M.J."/>
            <person name="Buck C.B."/>
        </authorList>
    </citation>
    <scope>NUCLEOTIDE SEQUENCE</scope>
    <source>
        <strain evidence="1">CtYsL76</strain>
    </source>
</reference>
<sequence length="140" mass="16254">MDGVDLMSTIQEPMSKFVPNYEVETEVQRNNVSVDLYLNDGKTKHLISDDDPDRKYGKYWIWNKYKKNKKVYCQDEEELRQAVTELVQSENSNRGSELNSLADTIQMALEGYATIDDLATDNRFKADHCKQLFKKYIEGG</sequence>
<protein>
    <submittedName>
        <fullName evidence="1">Uncharacterized protein</fullName>
    </submittedName>
</protein>
<proteinExistence type="predicted"/>
<accession>A0A8S5QLL2</accession>
<organism evidence="1">
    <name type="scientific">CrAss-like virus sp. ctYsL76</name>
    <dbReference type="NCBI Taxonomy" id="2826826"/>
    <lineage>
        <taxon>Viruses</taxon>
        <taxon>Duplodnaviria</taxon>
        <taxon>Heunggongvirae</taxon>
        <taxon>Uroviricota</taxon>
        <taxon>Caudoviricetes</taxon>
        <taxon>Crassvirales</taxon>
    </lineage>
</organism>